<reference evidence="1 2" key="1">
    <citation type="submission" date="2024-10" db="EMBL/GenBank/DDBJ databases">
        <title>The Natural Products Discovery Center: Release of the First 8490 Sequenced Strains for Exploring Actinobacteria Biosynthetic Diversity.</title>
        <authorList>
            <person name="Kalkreuter E."/>
            <person name="Kautsar S.A."/>
            <person name="Yang D."/>
            <person name="Bader C.D."/>
            <person name="Teijaro C.N."/>
            <person name="Fluegel L."/>
            <person name="Davis C.M."/>
            <person name="Simpson J.R."/>
            <person name="Lauterbach L."/>
            <person name="Steele A.D."/>
            <person name="Gui C."/>
            <person name="Meng S."/>
            <person name="Li G."/>
            <person name="Viehrig K."/>
            <person name="Ye F."/>
            <person name="Su P."/>
            <person name="Kiefer A.F."/>
            <person name="Nichols A."/>
            <person name="Cepeda A.J."/>
            <person name="Yan W."/>
            <person name="Fan B."/>
            <person name="Jiang Y."/>
            <person name="Adhikari A."/>
            <person name="Zheng C.-J."/>
            <person name="Schuster L."/>
            <person name="Cowan T.M."/>
            <person name="Smanski M.J."/>
            <person name="Chevrette M.G."/>
            <person name="De Carvalho L.P.S."/>
            <person name="Shen B."/>
        </authorList>
    </citation>
    <scope>NUCLEOTIDE SEQUENCE [LARGE SCALE GENOMIC DNA]</scope>
    <source>
        <strain evidence="1 2">NPDC001390</strain>
    </source>
</reference>
<organism evidence="1 2">
    <name type="scientific">Streptomyces bluensis</name>
    <dbReference type="NCBI Taxonomy" id="33897"/>
    <lineage>
        <taxon>Bacteria</taxon>
        <taxon>Bacillati</taxon>
        <taxon>Actinomycetota</taxon>
        <taxon>Actinomycetes</taxon>
        <taxon>Kitasatosporales</taxon>
        <taxon>Streptomycetaceae</taxon>
        <taxon>Streptomyces</taxon>
    </lineage>
</organism>
<comment type="caution">
    <text evidence="1">The sequence shown here is derived from an EMBL/GenBank/DDBJ whole genome shotgun (WGS) entry which is preliminary data.</text>
</comment>
<dbReference type="Proteomes" id="UP001602058">
    <property type="component" value="Unassembled WGS sequence"/>
</dbReference>
<protein>
    <submittedName>
        <fullName evidence="1">Uncharacterized protein</fullName>
    </submittedName>
</protein>
<proteinExistence type="predicted"/>
<dbReference type="EMBL" id="JBIAWJ010000013">
    <property type="protein sequence ID" value="MFF4524526.1"/>
    <property type="molecule type" value="Genomic_DNA"/>
</dbReference>
<evidence type="ECO:0000313" key="2">
    <source>
        <dbReference type="Proteomes" id="UP001602058"/>
    </source>
</evidence>
<evidence type="ECO:0000313" key="1">
    <source>
        <dbReference type="EMBL" id="MFF4524526.1"/>
    </source>
</evidence>
<gene>
    <name evidence="1" type="ORF">ACFY1D_24340</name>
</gene>
<keyword evidence="2" id="KW-1185">Reference proteome</keyword>
<dbReference type="RefSeq" id="WP_387889416.1">
    <property type="nucleotide sequence ID" value="NZ_JBIAWJ010000013.1"/>
</dbReference>
<accession>A0ABW6UM78</accession>
<sequence length="89" mass="9640">MDTTINVDSKTRDRLAVLAEARGTTVRALIEEFAESTLTPAEMKEHADRTATYLAEHFGVTVTDESSAEILRGVRGQVAARHAAEPDAV</sequence>
<name>A0ABW6UM78_9ACTN</name>